<accession>A0A0E9QEP5</accession>
<organism evidence="1">
    <name type="scientific">Anguilla anguilla</name>
    <name type="common">European freshwater eel</name>
    <name type="synonym">Muraena anguilla</name>
    <dbReference type="NCBI Taxonomy" id="7936"/>
    <lineage>
        <taxon>Eukaryota</taxon>
        <taxon>Metazoa</taxon>
        <taxon>Chordata</taxon>
        <taxon>Craniata</taxon>
        <taxon>Vertebrata</taxon>
        <taxon>Euteleostomi</taxon>
        <taxon>Actinopterygii</taxon>
        <taxon>Neopterygii</taxon>
        <taxon>Teleostei</taxon>
        <taxon>Anguilliformes</taxon>
        <taxon>Anguillidae</taxon>
        <taxon>Anguilla</taxon>
    </lineage>
</organism>
<sequence>MGGRSTLQDLDLLTHGLICTQS</sequence>
<evidence type="ECO:0000313" key="1">
    <source>
        <dbReference type="EMBL" id="JAH15239.1"/>
    </source>
</evidence>
<reference evidence="1" key="1">
    <citation type="submission" date="2014-11" db="EMBL/GenBank/DDBJ databases">
        <authorList>
            <person name="Amaro Gonzalez C."/>
        </authorList>
    </citation>
    <scope>NUCLEOTIDE SEQUENCE</scope>
</reference>
<dbReference type="EMBL" id="GBXM01093338">
    <property type="protein sequence ID" value="JAH15239.1"/>
    <property type="molecule type" value="Transcribed_RNA"/>
</dbReference>
<dbReference type="AlphaFoldDB" id="A0A0E9QEP5"/>
<reference evidence="1" key="2">
    <citation type="journal article" date="2015" name="Fish Shellfish Immunol.">
        <title>Early steps in the European eel (Anguilla anguilla)-Vibrio vulnificus interaction in the gills: Role of the RtxA13 toxin.</title>
        <authorList>
            <person name="Callol A."/>
            <person name="Pajuelo D."/>
            <person name="Ebbesson L."/>
            <person name="Teles M."/>
            <person name="MacKenzie S."/>
            <person name="Amaro C."/>
        </authorList>
    </citation>
    <scope>NUCLEOTIDE SEQUENCE</scope>
</reference>
<protein>
    <submittedName>
        <fullName evidence="1">Uncharacterized protein</fullName>
    </submittedName>
</protein>
<proteinExistence type="predicted"/>
<name>A0A0E9QEP5_ANGAN</name>